<evidence type="ECO:0000259" key="1">
    <source>
        <dbReference type="Pfam" id="PF00535"/>
    </source>
</evidence>
<dbReference type="Pfam" id="PF00535">
    <property type="entry name" value="Glycos_transf_2"/>
    <property type="match status" value="1"/>
</dbReference>
<proteinExistence type="predicted"/>
<dbReference type="PANTHER" id="PTHR22916">
    <property type="entry name" value="GLYCOSYLTRANSFERASE"/>
    <property type="match status" value="1"/>
</dbReference>
<dbReference type="EMBL" id="PFFO01000120">
    <property type="protein sequence ID" value="PIW07438.1"/>
    <property type="molecule type" value="Genomic_DNA"/>
</dbReference>
<evidence type="ECO:0000313" key="3">
    <source>
        <dbReference type="Proteomes" id="UP000230556"/>
    </source>
</evidence>
<organism evidence="2 3">
    <name type="scientific">Candidatus Collierbacteria bacterium CG17_big_fil_post_rev_8_21_14_2_50_45_7</name>
    <dbReference type="NCBI Taxonomy" id="1974536"/>
    <lineage>
        <taxon>Bacteria</taxon>
        <taxon>Candidatus Collieribacteriota</taxon>
    </lineage>
</organism>
<dbReference type="Proteomes" id="UP000230556">
    <property type="component" value="Unassembled WGS sequence"/>
</dbReference>
<dbReference type="AlphaFoldDB" id="A0A2M7FN95"/>
<sequence length="135" mass="15006">MTSSTSPVASVILAVYNAQDSIVACIKSLMRQSLPIELIVVDDGSSDNTIQLLHSDLSIDRNVQIFFQNHSGPAMARNLGASHAHTNILLFVDSDMIFDKDYVKDLIAPIQKREVIGTYTVEERVANWDNVWARC</sequence>
<comment type="caution">
    <text evidence="2">The sequence shown here is derived from an EMBL/GenBank/DDBJ whole genome shotgun (WGS) entry which is preliminary data.</text>
</comment>
<dbReference type="GO" id="GO:0016758">
    <property type="term" value="F:hexosyltransferase activity"/>
    <property type="evidence" value="ECO:0007669"/>
    <property type="project" value="UniProtKB-ARBA"/>
</dbReference>
<reference evidence="3" key="1">
    <citation type="submission" date="2017-09" db="EMBL/GenBank/DDBJ databases">
        <title>Depth-based differentiation of microbial function through sediment-hosted aquifers and enrichment of novel symbionts in the deep terrestrial subsurface.</title>
        <authorList>
            <person name="Probst A.J."/>
            <person name="Ladd B."/>
            <person name="Jarett J.K."/>
            <person name="Geller-Mcgrath D.E."/>
            <person name="Sieber C.M.K."/>
            <person name="Emerson J.B."/>
            <person name="Anantharaman K."/>
            <person name="Thomas B.C."/>
            <person name="Malmstrom R."/>
            <person name="Stieglmeier M."/>
            <person name="Klingl A."/>
            <person name="Woyke T."/>
            <person name="Ryan C.M."/>
            <person name="Banfield J.F."/>
        </authorList>
    </citation>
    <scope>NUCLEOTIDE SEQUENCE [LARGE SCALE GENOMIC DNA]</scope>
</reference>
<protein>
    <recommendedName>
        <fullName evidence="1">Glycosyltransferase 2-like domain-containing protein</fullName>
    </recommendedName>
</protein>
<feature type="non-terminal residue" evidence="2">
    <location>
        <position position="135"/>
    </location>
</feature>
<feature type="domain" description="Glycosyltransferase 2-like" evidence="1">
    <location>
        <begin position="10"/>
        <end position="121"/>
    </location>
</feature>
<dbReference type="InterPro" id="IPR029044">
    <property type="entry name" value="Nucleotide-diphossugar_trans"/>
</dbReference>
<name>A0A2M7FN95_9BACT</name>
<dbReference type="SUPFAM" id="SSF53448">
    <property type="entry name" value="Nucleotide-diphospho-sugar transferases"/>
    <property type="match status" value="1"/>
</dbReference>
<accession>A0A2M7FN95</accession>
<dbReference type="CDD" id="cd00761">
    <property type="entry name" value="Glyco_tranf_GTA_type"/>
    <property type="match status" value="1"/>
</dbReference>
<dbReference type="Gene3D" id="3.90.550.10">
    <property type="entry name" value="Spore Coat Polysaccharide Biosynthesis Protein SpsA, Chain A"/>
    <property type="match status" value="1"/>
</dbReference>
<dbReference type="InterPro" id="IPR001173">
    <property type="entry name" value="Glyco_trans_2-like"/>
</dbReference>
<dbReference type="PANTHER" id="PTHR22916:SF3">
    <property type="entry name" value="UDP-GLCNAC:BETAGAL BETA-1,3-N-ACETYLGLUCOSAMINYLTRANSFERASE-LIKE PROTEIN 1"/>
    <property type="match status" value="1"/>
</dbReference>
<evidence type="ECO:0000313" key="2">
    <source>
        <dbReference type="EMBL" id="PIW07438.1"/>
    </source>
</evidence>
<gene>
    <name evidence="2" type="ORF">COW38_02770</name>
</gene>